<dbReference type="KEGG" id="nyu:D7D52_22140"/>
<reference evidence="1 2" key="1">
    <citation type="submission" date="2018-09" db="EMBL/GenBank/DDBJ databases">
        <title>Nocardia yunnanensis sp. nov., an actinomycete isolated from a soil sample.</title>
        <authorList>
            <person name="Zhang J."/>
        </authorList>
    </citation>
    <scope>NUCLEOTIDE SEQUENCE [LARGE SCALE GENOMIC DNA]</scope>
    <source>
        <strain evidence="1 2">CFHS0054</strain>
    </source>
</reference>
<dbReference type="AlphaFoldDB" id="A0A386ZEN4"/>
<accession>A0A386ZEN4</accession>
<dbReference type="Proteomes" id="UP000267164">
    <property type="component" value="Chromosome"/>
</dbReference>
<evidence type="ECO:0000313" key="1">
    <source>
        <dbReference type="EMBL" id="AYF76091.1"/>
    </source>
</evidence>
<name>A0A386ZEN4_9NOCA</name>
<dbReference type="RefSeq" id="WP_120739258.1">
    <property type="nucleotide sequence ID" value="NZ_CP032568.1"/>
</dbReference>
<proteinExistence type="predicted"/>
<dbReference type="OrthoDB" id="4570633at2"/>
<evidence type="ECO:0000313" key="2">
    <source>
        <dbReference type="Proteomes" id="UP000267164"/>
    </source>
</evidence>
<protein>
    <submittedName>
        <fullName evidence="1">Uncharacterized protein</fullName>
    </submittedName>
</protein>
<gene>
    <name evidence="1" type="ORF">D7D52_22140</name>
</gene>
<sequence length="70" mass="7877">MTEGTVKFRLIGDRPDITAMINALDPVLDIVQEWRIYPMQNGTGVRAYLEARPQPTDATVDVASHPEEHE</sequence>
<dbReference type="EMBL" id="CP032568">
    <property type="protein sequence ID" value="AYF76091.1"/>
    <property type="molecule type" value="Genomic_DNA"/>
</dbReference>
<keyword evidence="2" id="KW-1185">Reference proteome</keyword>
<organism evidence="1 2">
    <name type="scientific">Nocardia yunnanensis</name>
    <dbReference type="NCBI Taxonomy" id="2382165"/>
    <lineage>
        <taxon>Bacteria</taxon>
        <taxon>Bacillati</taxon>
        <taxon>Actinomycetota</taxon>
        <taxon>Actinomycetes</taxon>
        <taxon>Mycobacteriales</taxon>
        <taxon>Nocardiaceae</taxon>
        <taxon>Nocardia</taxon>
    </lineage>
</organism>